<dbReference type="InterPro" id="IPR050407">
    <property type="entry name" value="Geranylgeranyl_reductase"/>
</dbReference>
<dbReference type="SUPFAM" id="SSF51905">
    <property type="entry name" value="FAD/NAD(P)-binding domain"/>
    <property type="match status" value="1"/>
</dbReference>
<dbReference type="AlphaFoldDB" id="A0A128A155"/>
<evidence type="ECO:0000313" key="1">
    <source>
        <dbReference type="EMBL" id="CUR51085.1"/>
    </source>
</evidence>
<keyword evidence="2" id="KW-1185">Reference proteome</keyword>
<reference evidence="2" key="1">
    <citation type="submission" date="2015-10" db="EMBL/GenBank/DDBJ databases">
        <authorList>
            <person name="Lehtovirta-Morley L.E."/>
            <person name="Vieille C."/>
        </authorList>
    </citation>
    <scope>NUCLEOTIDE SEQUENCE [LARGE SCALE GENOMIC DNA]</scope>
</reference>
<accession>A0A128A155</accession>
<dbReference type="Gene3D" id="3.50.50.60">
    <property type="entry name" value="FAD/NAD(P)-binding domain"/>
    <property type="match status" value="1"/>
</dbReference>
<dbReference type="Proteomes" id="UP000196239">
    <property type="component" value="Chromosome 1"/>
</dbReference>
<dbReference type="EMBL" id="LN890280">
    <property type="protein sequence ID" value="CUR51085.1"/>
    <property type="molecule type" value="Genomic_DNA"/>
</dbReference>
<dbReference type="KEGG" id="ndv:NDEV_0320"/>
<name>A0A128A155_9ARCH</name>
<organism evidence="1 2">
    <name type="scientific">Nitrosotalea devaniterrae</name>
    <dbReference type="NCBI Taxonomy" id="1078905"/>
    <lineage>
        <taxon>Archaea</taxon>
        <taxon>Nitrososphaerota</taxon>
        <taxon>Nitrososphaeria</taxon>
        <taxon>Nitrosotaleales</taxon>
        <taxon>Nitrosotaleaceae</taxon>
        <taxon>Nitrosotalea</taxon>
    </lineage>
</organism>
<protein>
    <submittedName>
        <fullName evidence="1">Flavoprotein-like protein</fullName>
    </submittedName>
</protein>
<gene>
    <name evidence="1" type="ORF">NDEV_0320</name>
</gene>
<sequence length="335" mass="38146">MKIAVVGVGVAGAYLLARLKNQHEVVGFERSTLENHDSICAWGTSKAPMEEFSKKVGLDFDDYVIHDGKQMYVDMGLERFQIKLKGLCTYNKIGLIKDMASGCKIHYGAAPKLQDLESEFDMIVDSTGFHRSYLPRLEKDFHLPTFQYKVEYENGVPFDDFYLKPFSSISGYFWYFPLGDKTAHIGAGDKNRNHIVETNAFLKKYGGKITKTVGRPIRLATPNLCEPFYHGKVVGVGESIGTVYPLLGEGIIPSMTCGDIFVETLGNNERYRQMVLEKFAIYSKVLSFVRNKMESKFGIMKNFMDMLSIYRYMKKNEKRFGMEIKMTDMMKVAKA</sequence>
<dbReference type="PANTHER" id="PTHR42685">
    <property type="entry name" value="GERANYLGERANYL DIPHOSPHATE REDUCTASE"/>
    <property type="match status" value="1"/>
</dbReference>
<dbReference type="PANTHER" id="PTHR42685:SF21">
    <property type="entry name" value="DEHYDROGENASE (FLAVOPROTEIN)-LIKE PROTEIN"/>
    <property type="match status" value="1"/>
</dbReference>
<evidence type="ECO:0000313" key="2">
    <source>
        <dbReference type="Proteomes" id="UP000196239"/>
    </source>
</evidence>
<dbReference type="InterPro" id="IPR036188">
    <property type="entry name" value="FAD/NAD-bd_sf"/>
</dbReference>
<proteinExistence type="predicted"/>